<dbReference type="GO" id="GO:0004430">
    <property type="term" value="F:1-phosphatidylinositol 4-kinase activity"/>
    <property type="evidence" value="ECO:0007669"/>
    <property type="project" value="UniProtKB-EC"/>
</dbReference>
<dbReference type="GO" id="GO:0048015">
    <property type="term" value="P:phosphatidylinositol-mediated signaling"/>
    <property type="evidence" value="ECO:0007669"/>
    <property type="project" value="TreeGrafter"/>
</dbReference>
<proteinExistence type="inferred from homology"/>
<dbReference type="PROSITE" id="PS51545">
    <property type="entry name" value="PIK_HELICAL"/>
    <property type="match status" value="1"/>
</dbReference>
<name>A0A8J5QF06_9ASCO</name>
<dbReference type="FunFam" id="3.30.1010.10:FF:000014">
    <property type="entry name" value="Phosphatidylinositol 4-kinase STT4"/>
    <property type="match status" value="1"/>
</dbReference>
<dbReference type="SMART" id="SM00145">
    <property type="entry name" value="PI3Ka"/>
    <property type="match status" value="1"/>
</dbReference>
<evidence type="ECO:0000259" key="9">
    <source>
        <dbReference type="PROSITE" id="PS51545"/>
    </source>
</evidence>
<evidence type="ECO:0000256" key="4">
    <source>
        <dbReference type="ARBA" id="ARBA00022679"/>
    </source>
</evidence>
<dbReference type="Pfam" id="PF19274">
    <property type="entry name" value="PI4K_N"/>
    <property type="match status" value="1"/>
</dbReference>
<evidence type="ECO:0000256" key="7">
    <source>
        <dbReference type="ARBA" id="ARBA00022840"/>
    </source>
</evidence>
<dbReference type="PANTHER" id="PTHR10048">
    <property type="entry name" value="PHOSPHATIDYLINOSITOL KINASE"/>
    <property type="match status" value="1"/>
</dbReference>
<feature type="domain" description="PI3K/PI4K catalytic" evidence="8">
    <location>
        <begin position="1593"/>
        <end position="1872"/>
    </location>
</feature>
<organism evidence="10 11">
    <name type="scientific">[Candida] subhashii</name>
    <dbReference type="NCBI Taxonomy" id="561895"/>
    <lineage>
        <taxon>Eukaryota</taxon>
        <taxon>Fungi</taxon>
        <taxon>Dikarya</taxon>
        <taxon>Ascomycota</taxon>
        <taxon>Saccharomycotina</taxon>
        <taxon>Pichiomycetes</taxon>
        <taxon>Debaryomycetaceae</taxon>
        <taxon>Spathaspora</taxon>
    </lineage>
</organism>
<dbReference type="EC" id="2.7.1.67" evidence="3"/>
<gene>
    <name evidence="10" type="ORF">J8A68_001899</name>
</gene>
<dbReference type="Pfam" id="PF00613">
    <property type="entry name" value="PI3Ka"/>
    <property type="match status" value="1"/>
</dbReference>
<evidence type="ECO:0000256" key="5">
    <source>
        <dbReference type="ARBA" id="ARBA00022741"/>
    </source>
</evidence>
<dbReference type="InterPro" id="IPR045495">
    <property type="entry name" value="PI4K_N"/>
</dbReference>
<evidence type="ECO:0000256" key="6">
    <source>
        <dbReference type="ARBA" id="ARBA00022777"/>
    </source>
</evidence>
<dbReference type="Pfam" id="PF00454">
    <property type="entry name" value="PI3_PI4_kinase"/>
    <property type="match status" value="1"/>
</dbReference>
<dbReference type="CDD" id="cd05167">
    <property type="entry name" value="PI4Kc_III_alpha"/>
    <property type="match status" value="1"/>
</dbReference>
<comment type="catalytic activity">
    <reaction evidence="1">
        <text>a 1,2-diacyl-sn-glycero-3-phospho-(1D-myo-inositol) + ATP = a 1,2-diacyl-sn-glycero-3-phospho-(1D-myo-inositol 4-phosphate) + ADP + H(+)</text>
        <dbReference type="Rhea" id="RHEA:19877"/>
        <dbReference type="ChEBI" id="CHEBI:15378"/>
        <dbReference type="ChEBI" id="CHEBI:30616"/>
        <dbReference type="ChEBI" id="CHEBI:57880"/>
        <dbReference type="ChEBI" id="CHEBI:58178"/>
        <dbReference type="ChEBI" id="CHEBI:456216"/>
        <dbReference type="EC" id="2.7.1.67"/>
    </reaction>
</comment>
<evidence type="ECO:0000313" key="10">
    <source>
        <dbReference type="EMBL" id="KAG7664604.1"/>
    </source>
</evidence>
<dbReference type="PROSITE" id="PS50290">
    <property type="entry name" value="PI3_4_KINASE_3"/>
    <property type="match status" value="1"/>
</dbReference>
<keyword evidence="6" id="KW-0418">Kinase</keyword>
<keyword evidence="7" id="KW-0067">ATP-binding</keyword>
<reference evidence="10 11" key="1">
    <citation type="journal article" date="2021" name="DNA Res.">
        <title>Genome analysis of Candida subhashii reveals its hybrid nature and dual mitochondrial genome conformations.</title>
        <authorList>
            <person name="Mixao V."/>
            <person name="Hegedusova E."/>
            <person name="Saus E."/>
            <person name="Pryszcz L.P."/>
            <person name="Cillingova A."/>
            <person name="Nosek J."/>
            <person name="Gabaldon T."/>
        </authorList>
    </citation>
    <scope>NUCLEOTIDE SEQUENCE [LARGE SCALE GENOMIC DNA]</scope>
    <source>
        <strain evidence="10 11">CBS 10753</strain>
    </source>
</reference>
<dbReference type="SMART" id="SM00146">
    <property type="entry name" value="PI3Kc"/>
    <property type="match status" value="1"/>
</dbReference>
<keyword evidence="5" id="KW-0547">Nucleotide-binding</keyword>
<protein>
    <recommendedName>
        <fullName evidence="3">1-phosphatidylinositol 4-kinase</fullName>
        <ecNumber evidence="3">2.7.1.67</ecNumber>
    </recommendedName>
</protein>
<dbReference type="RefSeq" id="XP_049264836.1">
    <property type="nucleotide sequence ID" value="XM_049405592.1"/>
</dbReference>
<dbReference type="InterPro" id="IPR018936">
    <property type="entry name" value="PI3/4_kinase_CS"/>
</dbReference>
<comment type="caution">
    <text evidence="10">The sequence shown here is derived from an EMBL/GenBank/DDBJ whole genome shotgun (WGS) entry which is preliminary data.</text>
</comment>
<dbReference type="GeneID" id="73468700"/>
<dbReference type="FunFam" id="1.25.40.70:FF:000011">
    <property type="entry name" value="Phosphatidylinositol 4-kinase alpha"/>
    <property type="match status" value="1"/>
</dbReference>
<evidence type="ECO:0000256" key="3">
    <source>
        <dbReference type="ARBA" id="ARBA00012169"/>
    </source>
</evidence>
<evidence type="ECO:0000256" key="1">
    <source>
        <dbReference type="ARBA" id="ARBA00001686"/>
    </source>
</evidence>
<dbReference type="GO" id="GO:0005524">
    <property type="term" value="F:ATP binding"/>
    <property type="evidence" value="ECO:0007669"/>
    <property type="project" value="UniProtKB-KW"/>
</dbReference>
<sequence>MDFLGIARGSIRSEALQKLAQLTVEHDPQYLKEISTGIQKDDFAKLISSTPKEYNPKSVMKLSKVPITLKEYEVLIALCDATSCDDFKSDDQVKVLIDKFKAYLLELPNQKFSYNIVRNAVSVSPWTLLGEKLTAGLIHLAYQNKRKYIGDVIEIFHKFIETFFYDFDHQLPNYLTLLGILEGLSKNAKFLSYNASAFKIFHSLDSCIDNFEFLHVVEDYTFNLYENKPAVYSAMLDREYAVNLAPISYLESLSRLMCAIIRGIIGTSDASLLQYILEKVASRYDEDSQVGSGTITENKGIFNIQGLDFSKYHMELIKTLTDLALQKLEFLDRGETCIVYSSFNRLKLGYLAKSHSLQVLSCGMFTDNWDLRTSRRLFKTCIGIKEVMLDPDLGLTVFQFGSLLVFKDVSVGPQLTSAFSSVVANPKLNSKYCLEVSKSVGLSSKVLPQDSVVTTIYSLTNLLFVGYDGYQLQTKKPRSKGNDMYSLNSKNPSMSTFSIKGGAGEFDETDYQKVCENAVTAIIEVSQACNDETVPALAVTILAQKVSRINSSIGPLILRGLSSCAPFLPRREFINLVRLLTRLAAESLEQKNVILLAALQEGLVSLAKKLKGNRRLFPDYLKELLQVIISKGDVQKLEQHRSHTEINEIGDQIAIFLKPLAALLPDVHLGEAPLKLTSTEIVNLFRNIWFNMVVHGYNINSQNAQTYKAELERIAYNTPPLASELSWDRTETSFELNTVLRRGSSNHNVKDHRHYLGDIFEVHRNMSYPKLMFLSATAFVESLRVRSGECSTILKYYSDPSVKTGGADKYIGYIAFKIVKDYIQLINTGANKQFSSDHIAEQLTNMLILCCNPLENMQDSALQCCDLLINKVSSSLCHKRSLFALFDLLTLLFDSLVDADTNQYEPTTEFVARCTGIKLLVSDDYKWRSATLNRFHDKAKYWMKLLLYKCNIDVKSLVQSYVSQNQGITSQFESPVKFGTSFALEMAGGISTNDRELSAISLYDPHQLNTLPNIVSQLSWRNYFVADLVDKIPLRTTEETDVALMAIRDKIYHTKENLESKSNDEIIALIIEIAGLTLCSKVNCGELIRYLVECPFNKFDPQIMNVASAVWLAIMKDRTELSVLLLSELAKKWTESIEFSLGLFSQSLDLNQAEFEKMEYAATDSDQVNRMANIVDATFGPHLQIIKLFSSSFEATLNQSDHLLKMFTQFVEIGLKNLKYASYHPMSRVARFELIRFAFEVLNYHFRLGSRSTGYLTELVLDASLTWFRQRATFPFGRNVLKFKNELSLLRDVARLTSHLNVKADLEMKKKVLLFFLDDEIYKFNVWLNCLDPQETKGIFATEPISTIHITKAYEYDPMLAINLSLRYKIRNLDETLQKLIAKNPLPCLPYPDAIQYLIGINAGTNMPSHHLLFWECLSPIDSITLFLPPFGGNPFILQYTMRSIESHDVNKTFFYVPQIVQSLRFDVKGYVERFILETAKVSQLFAHQIIWNMLANSYKDDNGTIPDDLKPRLDDMQAKMMAEFTDSDLAFYRKEFKFFNEVTSISGKLKPYIKKSKAEKKEKIDEEMALIKVEPGVYLPSNPDGVVIDINRKSGKPLQSHAKAPFMATFRIKKEIVNKFGEASVIEKWQSAIFKVGDDCRQDVLALQLISIFGSIWSTAGLDLYVFPYRVTATAPGCGVIDVLPNATSRDMLGREAVNGLYEYFISKFGGENSIEFQRARNNLVKSLAAYSIISYLLQFKDRHNGNIMYDEQGHCLHIDFGFCFDIVPGGVKFEVAPFKLTKEMVMVLGGSDETQAFKWFEELCIKGYLACRPHMETIVRTVTPMLESGLPCFKDTTIKNLRSRFVPGKSERQASVHFRKLIRKAMESFYTTGYDEFQRITNGIPY</sequence>
<dbReference type="FunFam" id="1.10.1070.11:FF:000022">
    <property type="entry name" value="Phosphatidylinositol 4-kinase stt4"/>
    <property type="match status" value="1"/>
</dbReference>
<evidence type="ECO:0000256" key="2">
    <source>
        <dbReference type="ARBA" id="ARBA00006209"/>
    </source>
</evidence>
<feature type="domain" description="PIK helical" evidence="9">
    <location>
        <begin position="1336"/>
        <end position="1520"/>
    </location>
</feature>
<dbReference type="InterPro" id="IPR001263">
    <property type="entry name" value="PI3K_accessory_dom"/>
</dbReference>
<comment type="similarity">
    <text evidence="2">Belongs to the PI3/PI4-kinase family. Type III PI4K subfamily.</text>
</comment>
<dbReference type="EMBL" id="JAGSYN010000070">
    <property type="protein sequence ID" value="KAG7664604.1"/>
    <property type="molecule type" value="Genomic_DNA"/>
</dbReference>
<dbReference type="GO" id="GO:0005886">
    <property type="term" value="C:plasma membrane"/>
    <property type="evidence" value="ECO:0007669"/>
    <property type="project" value="TreeGrafter"/>
</dbReference>
<evidence type="ECO:0000313" key="11">
    <source>
        <dbReference type="Proteomes" id="UP000694255"/>
    </source>
</evidence>
<accession>A0A8J5QF06</accession>
<dbReference type="GO" id="GO:0046854">
    <property type="term" value="P:phosphatidylinositol phosphate biosynthetic process"/>
    <property type="evidence" value="ECO:0007669"/>
    <property type="project" value="InterPro"/>
</dbReference>
<dbReference type="Proteomes" id="UP000694255">
    <property type="component" value="Unassembled WGS sequence"/>
</dbReference>
<keyword evidence="11" id="KW-1185">Reference proteome</keyword>
<dbReference type="InterPro" id="IPR000403">
    <property type="entry name" value="PI3/4_kinase_cat_dom"/>
</dbReference>
<dbReference type="InterPro" id="IPR015433">
    <property type="entry name" value="PI3/4_kinase"/>
</dbReference>
<dbReference type="GO" id="GO:0005737">
    <property type="term" value="C:cytoplasm"/>
    <property type="evidence" value="ECO:0007669"/>
    <property type="project" value="TreeGrafter"/>
</dbReference>
<dbReference type="PROSITE" id="PS00915">
    <property type="entry name" value="PI3_4_KINASE_1"/>
    <property type="match status" value="1"/>
</dbReference>
<keyword evidence="4" id="KW-0808">Transferase</keyword>
<dbReference type="PANTHER" id="PTHR10048:SF15">
    <property type="entry name" value="PHOSPHATIDYLINOSITOL 4-KINASE ALPHA"/>
    <property type="match status" value="1"/>
</dbReference>
<dbReference type="OrthoDB" id="10264149at2759"/>
<dbReference type="PROSITE" id="PS00916">
    <property type="entry name" value="PI3_4_KINASE_2"/>
    <property type="match status" value="1"/>
</dbReference>
<evidence type="ECO:0000259" key="8">
    <source>
        <dbReference type="PROSITE" id="PS50290"/>
    </source>
</evidence>